<dbReference type="RefSeq" id="XP_038054534.1">
    <property type="nucleotide sequence ID" value="XM_038198606.1"/>
</dbReference>
<feature type="compositionally biased region" description="Acidic residues" evidence="2">
    <location>
        <begin position="37"/>
        <end position="47"/>
    </location>
</feature>
<evidence type="ECO:0000256" key="2">
    <source>
        <dbReference type="SAM" id="MobiDB-lite"/>
    </source>
</evidence>
<sequence>MSVEADQGVMSDGDLPLVPPDQAPVEESGAGPPAETVETESYGEEGPEEMKAQVRYLQLKLEEVQGESSLLKEWGARIEMYVDCLVDALETNHITHVYDVDGSLVSLDECRQKAKTLPHTKKPHCDEDLRTKQYEAEIDNLRQEVADLNANLEETGQRSTEQDYLIEQLQTAEYQANVRWEAYHENAIQQWSKSYSDLQGQYNEAVVRLQNLNTTYNNLKKTTTAGRNQPGPFNRLDPFKRYRSAPMRRDLASVQLGQFNQQRRPLAAASGERMRGAYYQSRDYHARSDLAPALPRAERAAILKQFFNNLNMIQRRQEEWSGARWMNRRYEPRRPRQRPGPYGEAN</sequence>
<proteinExistence type="predicted"/>
<accession>A0A913ZSY3</accession>
<dbReference type="EnsemblMetazoa" id="XM_038198606.1">
    <property type="protein sequence ID" value="XP_038054534.1"/>
    <property type="gene ID" value="LOC119726764"/>
</dbReference>
<name>A0A913ZSY3_PATMI</name>
<evidence type="ECO:0000313" key="3">
    <source>
        <dbReference type="EnsemblMetazoa" id="XP_038054534.1"/>
    </source>
</evidence>
<reference evidence="3" key="1">
    <citation type="submission" date="2022-11" db="UniProtKB">
        <authorList>
            <consortium name="EnsemblMetazoa"/>
        </authorList>
    </citation>
    <scope>IDENTIFICATION</scope>
</reference>
<feature type="region of interest" description="Disordered" evidence="2">
    <location>
        <begin position="1"/>
        <end position="48"/>
    </location>
</feature>
<feature type="coiled-coil region" evidence="1">
    <location>
        <begin position="131"/>
        <end position="158"/>
    </location>
</feature>
<dbReference type="OMA" id="RTKQYEA"/>
<keyword evidence="4" id="KW-1185">Reference proteome</keyword>
<evidence type="ECO:0000313" key="4">
    <source>
        <dbReference type="Proteomes" id="UP000887568"/>
    </source>
</evidence>
<evidence type="ECO:0000256" key="1">
    <source>
        <dbReference type="SAM" id="Coils"/>
    </source>
</evidence>
<protein>
    <submittedName>
        <fullName evidence="3">Uncharacterized protein</fullName>
    </submittedName>
</protein>
<dbReference type="OrthoDB" id="10385251at2759"/>
<dbReference type="Proteomes" id="UP000887568">
    <property type="component" value="Unplaced"/>
</dbReference>
<organism evidence="3 4">
    <name type="scientific">Patiria miniata</name>
    <name type="common">Bat star</name>
    <name type="synonym">Asterina miniata</name>
    <dbReference type="NCBI Taxonomy" id="46514"/>
    <lineage>
        <taxon>Eukaryota</taxon>
        <taxon>Metazoa</taxon>
        <taxon>Echinodermata</taxon>
        <taxon>Eleutherozoa</taxon>
        <taxon>Asterozoa</taxon>
        <taxon>Asteroidea</taxon>
        <taxon>Valvatacea</taxon>
        <taxon>Valvatida</taxon>
        <taxon>Asterinidae</taxon>
        <taxon>Patiria</taxon>
    </lineage>
</organism>
<dbReference type="GeneID" id="119726764"/>
<keyword evidence="1" id="KW-0175">Coiled coil</keyword>
<dbReference type="AlphaFoldDB" id="A0A913ZSY3"/>